<evidence type="ECO:0000313" key="3">
    <source>
        <dbReference type="EMBL" id="GAA5160748.1"/>
    </source>
</evidence>
<dbReference type="SUPFAM" id="SSF52038">
    <property type="entry name" value="Barstar-related"/>
    <property type="match status" value="1"/>
</dbReference>
<dbReference type="EMBL" id="BAABLD010000005">
    <property type="protein sequence ID" value="GAA5160748.1"/>
    <property type="molecule type" value="Genomic_DNA"/>
</dbReference>
<dbReference type="InterPro" id="IPR035905">
    <property type="entry name" value="Barstar-like_sf"/>
</dbReference>
<dbReference type="RefSeq" id="WP_345531660.1">
    <property type="nucleotide sequence ID" value="NZ_BAABLD010000005.1"/>
</dbReference>
<comment type="similarity">
    <text evidence="1">Belongs to the barstar family.</text>
</comment>
<evidence type="ECO:0000259" key="2">
    <source>
        <dbReference type="Pfam" id="PF01337"/>
    </source>
</evidence>
<dbReference type="Gene3D" id="3.30.370.10">
    <property type="entry name" value="Barstar-like"/>
    <property type="match status" value="1"/>
</dbReference>
<dbReference type="Pfam" id="PF01337">
    <property type="entry name" value="Barstar"/>
    <property type="match status" value="1"/>
</dbReference>
<protein>
    <recommendedName>
        <fullName evidence="2">Barstar (barnase inhibitor) domain-containing protein</fullName>
    </recommendedName>
</protein>
<keyword evidence="4" id="KW-1185">Reference proteome</keyword>
<gene>
    <name evidence="3" type="ORF">GCM10025770_08900</name>
</gene>
<sequence length="142" mass="15646">MTSSQSLPDLGNPESSGLVSLTTDQLAELRKTTPAKGLCLLELPLRGVHDEPSLYAACSHSLQLPEWFGHNADALVDCLTDLSWLDTDGYVLILREQIPFAKAHPDLSALLHELLLDVCLYWRDEGRLFLVADEAAPDQPHS</sequence>
<name>A0ABP9QFQ0_9RHOO</name>
<comment type="caution">
    <text evidence="3">The sequence shown here is derived from an EMBL/GenBank/DDBJ whole genome shotgun (WGS) entry which is preliminary data.</text>
</comment>
<feature type="domain" description="Barstar (barnase inhibitor)" evidence="2">
    <location>
        <begin position="41"/>
        <end position="131"/>
    </location>
</feature>
<evidence type="ECO:0000256" key="1">
    <source>
        <dbReference type="ARBA" id="ARBA00006845"/>
    </source>
</evidence>
<reference evidence="4" key="1">
    <citation type="journal article" date="2019" name="Int. J. Syst. Evol. Microbiol.">
        <title>The Global Catalogue of Microorganisms (GCM) 10K type strain sequencing project: providing services to taxonomists for standard genome sequencing and annotation.</title>
        <authorList>
            <consortium name="The Broad Institute Genomics Platform"/>
            <consortium name="The Broad Institute Genome Sequencing Center for Infectious Disease"/>
            <person name="Wu L."/>
            <person name="Ma J."/>
        </authorList>
    </citation>
    <scope>NUCLEOTIDE SEQUENCE [LARGE SCALE GENOMIC DNA]</scope>
    <source>
        <strain evidence="4">JCM 18715</strain>
    </source>
</reference>
<dbReference type="InterPro" id="IPR000468">
    <property type="entry name" value="Barstar"/>
</dbReference>
<evidence type="ECO:0000313" key="4">
    <source>
        <dbReference type="Proteomes" id="UP001500547"/>
    </source>
</evidence>
<proteinExistence type="inferred from homology"/>
<organism evidence="3 4">
    <name type="scientific">Viridibacterium curvum</name>
    <dbReference type="NCBI Taxonomy" id="1101404"/>
    <lineage>
        <taxon>Bacteria</taxon>
        <taxon>Pseudomonadati</taxon>
        <taxon>Pseudomonadota</taxon>
        <taxon>Betaproteobacteria</taxon>
        <taxon>Rhodocyclales</taxon>
        <taxon>Rhodocyclaceae</taxon>
        <taxon>Viridibacterium</taxon>
    </lineage>
</organism>
<accession>A0ABP9QFQ0</accession>
<dbReference type="Proteomes" id="UP001500547">
    <property type="component" value="Unassembled WGS sequence"/>
</dbReference>